<name>A0A2A5T5A3_9GAMM</name>
<evidence type="ECO:0000256" key="1">
    <source>
        <dbReference type="SAM" id="MobiDB-lite"/>
    </source>
</evidence>
<feature type="region of interest" description="Disordered" evidence="1">
    <location>
        <begin position="1"/>
        <end position="23"/>
    </location>
</feature>
<dbReference type="EMBL" id="NBYY01000011">
    <property type="protein sequence ID" value="PCS23326.1"/>
    <property type="molecule type" value="Genomic_DNA"/>
</dbReference>
<feature type="compositionally biased region" description="Polar residues" evidence="1">
    <location>
        <begin position="10"/>
        <end position="23"/>
    </location>
</feature>
<protein>
    <submittedName>
        <fullName evidence="2">Uncharacterized protein</fullName>
    </submittedName>
</protein>
<dbReference type="Proteomes" id="UP000219020">
    <property type="component" value="Unassembled WGS sequence"/>
</dbReference>
<proteinExistence type="predicted"/>
<organism evidence="2 3">
    <name type="scientific">Candidatus Enterovibrio escicola</name>
    <dbReference type="NCBI Taxonomy" id="1927127"/>
    <lineage>
        <taxon>Bacteria</taxon>
        <taxon>Pseudomonadati</taxon>
        <taxon>Pseudomonadota</taxon>
        <taxon>Gammaproteobacteria</taxon>
        <taxon>Vibrionales</taxon>
        <taxon>Vibrionaceae</taxon>
        <taxon>Enterovibrio</taxon>
    </lineage>
</organism>
<keyword evidence="3" id="KW-1185">Reference proteome</keyword>
<dbReference type="AlphaFoldDB" id="A0A2A5T5A3"/>
<sequence length="37" mass="4220">MFSTVRIKNEQNQELWTPKNDTGNGLQTDENCCGYLA</sequence>
<gene>
    <name evidence="2" type="ORF">BTN49_1323</name>
</gene>
<comment type="caution">
    <text evidence="2">The sequence shown here is derived from an EMBL/GenBank/DDBJ whole genome shotgun (WGS) entry which is preliminary data.</text>
</comment>
<evidence type="ECO:0000313" key="2">
    <source>
        <dbReference type="EMBL" id="PCS23326.1"/>
    </source>
</evidence>
<evidence type="ECO:0000313" key="3">
    <source>
        <dbReference type="Proteomes" id="UP000219020"/>
    </source>
</evidence>
<reference evidence="3" key="1">
    <citation type="submission" date="2017-04" db="EMBL/GenBank/DDBJ databases">
        <title>Genome evolution of the luminous symbionts of deep sea anglerfish.</title>
        <authorList>
            <person name="Hendry T.A."/>
        </authorList>
    </citation>
    <scope>NUCLEOTIDE SEQUENCE [LARGE SCALE GENOMIC DNA]</scope>
</reference>
<accession>A0A2A5T5A3</accession>